<dbReference type="GeneID" id="97552968"/>
<comment type="caution">
    <text evidence="2">The sequence shown here is derived from an EMBL/GenBank/DDBJ whole genome shotgun (WGS) entry which is preliminary data.</text>
</comment>
<sequence>MAKKNENTVADQVQTELTVEEGNRGPAPTPETQPAQNPSVASGDGSPPTAKQKKTIRAVFLTNCTHNRDRYQAEQKVNLPEDVFNELLQAKAIRPLGE</sequence>
<dbReference type="AlphaFoldDB" id="A0A163HY82"/>
<accession>A0A163HY82</accession>
<dbReference type="RefSeq" id="WP_063477906.1">
    <property type="nucleotide sequence ID" value="NZ_CP147845.1"/>
</dbReference>
<feature type="compositionally biased region" description="Polar residues" evidence="1">
    <location>
        <begin position="7"/>
        <end position="17"/>
    </location>
</feature>
<gene>
    <name evidence="2" type="ORF">AWU65_07165</name>
</gene>
<keyword evidence="3" id="KW-1185">Reference proteome</keyword>
<feature type="compositionally biased region" description="Polar residues" evidence="1">
    <location>
        <begin position="30"/>
        <end position="40"/>
    </location>
</feature>
<dbReference type="EMBL" id="LWMH01000001">
    <property type="protein sequence ID" value="KZS45708.1"/>
    <property type="molecule type" value="Genomic_DNA"/>
</dbReference>
<dbReference type="OrthoDB" id="9911133at2"/>
<name>A0A163HY82_9BACL</name>
<evidence type="ECO:0000313" key="2">
    <source>
        <dbReference type="EMBL" id="KZS45708.1"/>
    </source>
</evidence>
<proteinExistence type="predicted"/>
<protein>
    <submittedName>
        <fullName evidence="2">Uncharacterized protein</fullName>
    </submittedName>
</protein>
<reference evidence="2" key="1">
    <citation type="journal article" date="2016" name="Genome Announc.">
        <title>Draft genomes of two strains of Paenibacillus glucanolyticus with capability to degrade lignocellulose.</title>
        <authorList>
            <person name="Mathews S.L."/>
            <person name="Pawlak J."/>
            <person name="Grunden A.M."/>
        </authorList>
    </citation>
    <scope>NUCLEOTIDE SEQUENCE [LARGE SCALE GENOMIC DNA]</scope>
    <source>
        <strain evidence="2">SLM1</strain>
    </source>
</reference>
<evidence type="ECO:0000256" key="1">
    <source>
        <dbReference type="SAM" id="MobiDB-lite"/>
    </source>
</evidence>
<feature type="region of interest" description="Disordered" evidence="1">
    <location>
        <begin position="1"/>
        <end position="55"/>
    </location>
</feature>
<evidence type="ECO:0000313" key="3">
    <source>
        <dbReference type="Proteomes" id="UP000076796"/>
    </source>
</evidence>
<organism evidence="2 3">
    <name type="scientific">Paenibacillus glucanolyticus</name>
    <dbReference type="NCBI Taxonomy" id="59843"/>
    <lineage>
        <taxon>Bacteria</taxon>
        <taxon>Bacillati</taxon>
        <taxon>Bacillota</taxon>
        <taxon>Bacilli</taxon>
        <taxon>Bacillales</taxon>
        <taxon>Paenibacillaceae</taxon>
        <taxon>Paenibacillus</taxon>
    </lineage>
</organism>
<dbReference type="Proteomes" id="UP000076796">
    <property type="component" value="Unassembled WGS sequence"/>
</dbReference>